<keyword evidence="3" id="KW-0067">ATP-binding</keyword>
<evidence type="ECO:0000313" key="6">
    <source>
        <dbReference type="WBParaSite" id="TCONS_00000735.p1"/>
    </source>
</evidence>
<keyword evidence="2" id="KW-0547">Nucleotide-binding</keyword>
<dbReference type="Proteomes" id="UP000035681">
    <property type="component" value="Unplaced"/>
</dbReference>
<evidence type="ECO:0000313" key="4">
    <source>
        <dbReference type="Proteomes" id="UP000035681"/>
    </source>
</evidence>
<dbReference type="WBParaSite" id="SSTP_0001204400.1">
    <property type="protein sequence ID" value="SSTP_0001204400.1"/>
    <property type="gene ID" value="SSTP_0001204400"/>
</dbReference>
<dbReference type="SUPFAM" id="SSF52540">
    <property type="entry name" value="P-loop containing nucleoside triphosphate hydrolases"/>
    <property type="match status" value="1"/>
</dbReference>
<evidence type="ECO:0000256" key="3">
    <source>
        <dbReference type="ARBA" id="ARBA00022840"/>
    </source>
</evidence>
<evidence type="ECO:0000313" key="5">
    <source>
        <dbReference type="WBParaSite" id="SSTP_0001204400.1"/>
    </source>
</evidence>
<dbReference type="PANTHER" id="PTHR12169:SF6">
    <property type="entry name" value="AFG1-LIKE ATPASE"/>
    <property type="match status" value="1"/>
</dbReference>
<dbReference type="InterPro" id="IPR005654">
    <property type="entry name" value="ATPase_AFG1-like"/>
</dbReference>
<dbReference type="Pfam" id="PF03969">
    <property type="entry name" value="AFG1_ATPase"/>
    <property type="match status" value="1"/>
</dbReference>
<evidence type="ECO:0000256" key="1">
    <source>
        <dbReference type="ARBA" id="ARBA00010322"/>
    </source>
</evidence>
<keyword evidence="4" id="KW-1185">Reference proteome</keyword>
<dbReference type="NCBIfam" id="NF040713">
    <property type="entry name" value="ZapE"/>
    <property type="match status" value="1"/>
</dbReference>
<dbReference type="AlphaFoldDB" id="A0A0K0ERG4"/>
<name>A0A0K0ERG4_STRER</name>
<dbReference type="GO" id="GO:0016887">
    <property type="term" value="F:ATP hydrolysis activity"/>
    <property type="evidence" value="ECO:0007669"/>
    <property type="project" value="InterPro"/>
</dbReference>
<dbReference type="WBParaSite" id="TCONS_00000735.p1">
    <property type="protein sequence ID" value="TCONS_00000735.p1"/>
    <property type="gene ID" value="XLOC_000708"/>
</dbReference>
<dbReference type="GO" id="GO:0005739">
    <property type="term" value="C:mitochondrion"/>
    <property type="evidence" value="ECO:0007669"/>
    <property type="project" value="TreeGrafter"/>
</dbReference>
<reference evidence="5" key="1">
    <citation type="submission" date="2015-08" db="UniProtKB">
        <authorList>
            <consortium name="WormBaseParasite"/>
        </authorList>
    </citation>
    <scope>IDENTIFICATION</scope>
</reference>
<sequence>MQRAYSSLNIFPIFLTKYDKILTRKLGTNLINDKILTAYNKEVEKGTLKNDEFQRNIIHNIDRLHNDIISSKSTLSKNHTYGLFSKFLNKKKVLSQDTPKGIYLWGTVGCGKTMLMDLLYKNIDTNYKDRIHFHSFMQNFHKKLHQLKLSLNSNSTSIYKEHLDLVPKIADEIVDKSKFLCLDELQVTDIADAMILKRLFNELFDRGLILFCTSNRVPDDLYKNGLQRHQFIPFIDLIKDRCVILNLDSKIDYRVLTASKGLNRCYHINDSKETSKKIDNIFKILTSKENEKIGKKTLCILNRNIEVPKCAGRVADFSFEDLCVKPLGAMDYLVLANTFHSVIIRNVPQFNQTLISECRRFITMIDTFYDQKVRVILSTAVPLDELFNLNQKYEGLSDSQRFLMDDLQIKDKDESASASIFTGAEELFAFDRTKSRLIEMSSNSYWKHREPS</sequence>
<dbReference type="GO" id="GO:0005524">
    <property type="term" value="F:ATP binding"/>
    <property type="evidence" value="ECO:0007669"/>
    <property type="project" value="UniProtKB-KW"/>
</dbReference>
<evidence type="ECO:0000256" key="2">
    <source>
        <dbReference type="ARBA" id="ARBA00022741"/>
    </source>
</evidence>
<dbReference type="InterPro" id="IPR027417">
    <property type="entry name" value="P-loop_NTPase"/>
</dbReference>
<proteinExistence type="inferred from homology"/>
<accession>A0A0K0ERG4</accession>
<comment type="similarity">
    <text evidence="1">Belongs to the AFG1 ATPase family.</text>
</comment>
<organism evidence="5">
    <name type="scientific">Strongyloides stercoralis</name>
    <name type="common">Threadworm</name>
    <dbReference type="NCBI Taxonomy" id="6248"/>
    <lineage>
        <taxon>Eukaryota</taxon>
        <taxon>Metazoa</taxon>
        <taxon>Ecdysozoa</taxon>
        <taxon>Nematoda</taxon>
        <taxon>Chromadorea</taxon>
        <taxon>Rhabditida</taxon>
        <taxon>Tylenchina</taxon>
        <taxon>Panagrolaimomorpha</taxon>
        <taxon>Strongyloidoidea</taxon>
        <taxon>Strongyloididae</taxon>
        <taxon>Strongyloides</taxon>
    </lineage>
</organism>
<dbReference type="PANTHER" id="PTHR12169">
    <property type="entry name" value="ATPASE N2B"/>
    <property type="match status" value="1"/>
</dbReference>
<protein>
    <submittedName>
        <fullName evidence="6">AAA+ ATPase domain-containing protein</fullName>
    </submittedName>
    <submittedName>
        <fullName evidence="5">AFG1-like ATPase</fullName>
    </submittedName>
</protein>
<dbReference type="Gene3D" id="3.40.50.300">
    <property type="entry name" value="P-loop containing nucleotide triphosphate hydrolases"/>
    <property type="match status" value="1"/>
</dbReference>
<dbReference type="STRING" id="6248.A0A0K0ERG4"/>